<comment type="caution">
    <text evidence="1">The sequence shown here is derived from an EMBL/GenBank/DDBJ whole genome shotgun (WGS) entry which is preliminary data.</text>
</comment>
<dbReference type="Proteomes" id="UP001227268">
    <property type="component" value="Unassembled WGS sequence"/>
</dbReference>
<protein>
    <submittedName>
        <fullName evidence="1">Uncharacterized protein</fullName>
    </submittedName>
</protein>
<organism evidence="1 2">
    <name type="scientific">Naganishia friedmannii</name>
    <dbReference type="NCBI Taxonomy" id="89922"/>
    <lineage>
        <taxon>Eukaryota</taxon>
        <taxon>Fungi</taxon>
        <taxon>Dikarya</taxon>
        <taxon>Basidiomycota</taxon>
        <taxon>Agaricomycotina</taxon>
        <taxon>Tremellomycetes</taxon>
        <taxon>Filobasidiales</taxon>
        <taxon>Filobasidiaceae</taxon>
        <taxon>Naganishia</taxon>
    </lineage>
</organism>
<accession>A0ACC2V7Z0</accession>
<evidence type="ECO:0000313" key="2">
    <source>
        <dbReference type="Proteomes" id="UP001227268"/>
    </source>
</evidence>
<reference evidence="1" key="1">
    <citation type="submission" date="2023-04" db="EMBL/GenBank/DDBJ databases">
        <title>Draft Genome sequencing of Naganishia species isolated from polar environments using Oxford Nanopore Technology.</title>
        <authorList>
            <person name="Leo P."/>
            <person name="Venkateswaran K."/>
        </authorList>
    </citation>
    <scope>NUCLEOTIDE SEQUENCE</scope>
    <source>
        <strain evidence="1">MNA-CCFEE 5423</strain>
    </source>
</reference>
<dbReference type="EMBL" id="JASBWT010000023">
    <property type="protein sequence ID" value="KAJ9095025.1"/>
    <property type="molecule type" value="Genomic_DNA"/>
</dbReference>
<evidence type="ECO:0000313" key="1">
    <source>
        <dbReference type="EMBL" id="KAJ9095025.1"/>
    </source>
</evidence>
<gene>
    <name evidence="1" type="ORF">QFC21_005818</name>
</gene>
<proteinExistence type="predicted"/>
<keyword evidence="2" id="KW-1185">Reference proteome</keyword>
<name>A0ACC2V7Z0_9TREE</name>
<sequence length="149" mass="17135">MSLLRTIRNIQQGGFKEWFRQMTYIGDAKYGKCVGKDQFGNKYFENLDWTKEIPGRHRWVDYSQDDFNASQVPPGWHSWLHHIRKLLPTEDPLMKAVTPPWQAEFHENLTGTRGQNQTYSTTAPKIRAWEPVVRARGAGAAGSKSDATQ</sequence>